<dbReference type="Pfam" id="PF13561">
    <property type="entry name" value="adh_short_C2"/>
    <property type="match status" value="1"/>
</dbReference>
<dbReference type="OrthoDB" id="2136131at2759"/>
<evidence type="ECO:0000256" key="3">
    <source>
        <dbReference type="ARBA" id="ARBA00026117"/>
    </source>
</evidence>
<comment type="catalytic activity">
    <reaction evidence="4">
        <text>a (2E,4E)-dienoyl-CoA + NADPH + H(+) = a 4,5-saturated-(3E)-enoyl-CoA + NADP(+)</text>
        <dbReference type="Rhea" id="RHEA:45912"/>
        <dbReference type="ChEBI" id="CHEBI:15378"/>
        <dbReference type="ChEBI" id="CHEBI:57783"/>
        <dbReference type="ChEBI" id="CHEBI:58349"/>
        <dbReference type="ChEBI" id="CHEBI:85101"/>
        <dbReference type="ChEBI" id="CHEBI:85493"/>
        <dbReference type="EC" id="1.3.1.124"/>
    </reaction>
</comment>
<dbReference type="SUPFAM" id="SSF51735">
    <property type="entry name" value="NAD(P)-binding Rossmann-fold domains"/>
    <property type="match status" value="1"/>
</dbReference>
<sequence>MVSSKRALTLSRRLAPRSLSKSAASLKLCGEYPLSKRSDSWLLKDERDSLPRNQIRHFLTSATLRSGSQPIVPEKPWIHDMPLPKSEYLSETWKDGLFDDKVVFCTGGAGTICSAQVRALVHLGANACIVGRNVEKTEGMAKDIATARKGAKVLGFGGVDVRKPEALEEAAKRCAESLGGIDFVIAGAAGNFLAPISQLSPNAFKAVMDIDILGSYNTLKATVDYLLESVQKHKPATPAHSATRSSFPTGRIIFVSATLHYTGLPMQTHVSAAKAGIDALSASVGIEYGPRGLTSNIIAPGPIAGTEGMDRLATAGGMEKASKGVPIGRLGTVRDIADATVFLFSEAGGFVNAEVLVGEYCIPLRLHLILFYSTMCYDLSIFVLRFSFNLLLLLSGLGTEVSVKSALT</sequence>
<dbReference type="InterPro" id="IPR036291">
    <property type="entry name" value="NAD(P)-bd_dom_sf"/>
</dbReference>
<reference evidence="6" key="1">
    <citation type="journal article" date="2020" name="Stud. Mycol.">
        <title>101 Dothideomycetes genomes: a test case for predicting lifestyles and emergence of pathogens.</title>
        <authorList>
            <person name="Haridas S."/>
            <person name="Albert R."/>
            <person name="Binder M."/>
            <person name="Bloem J."/>
            <person name="Labutti K."/>
            <person name="Salamov A."/>
            <person name="Andreopoulos B."/>
            <person name="Baker S."/>
            <person name="Barry K."/>
            <person name="Bills G."/>
            <person name="Bluhm B."/>
            <person name="Cannon C."/>
            <person name="Castanera R."/>
            <person name="Culley D."/>
            <person name="Daum C."/>
            <person name="Ezra D."/>
            <person name="Gonzalez J."/>
            <person name="Henrissat B."/>
            <person name="Kuo A."/>
            <person name="Liang C."/>
            <person name="Lipzen A."/>
            <person name="Lutzoni F."/>
            <person name="Magnuson J."/>
            <person name="Mondo S."/>
            <person name="Nolan M."/>
            <person name="Ohm R."/>
            <person name="Pangilinan J."/>
            <person name="Park H.-J."/>
            <person name="Ramirez L."/>
            <person name="Alfaro M."/>
            <person name="Sun H."/>
            <person name="Tritt A."/>
            <person name="Yoshinaga Y."/>
            <person name="Zwiers L.-H."/>
            <person name="Turgeon B."/>
            <person name="Goodwin S."/>
            <person name="Spatafora J."/>
            <person name="Crous P."/>
            <person name="Grigoriev I."/>
        </authorList>
    </citation>
    <scope>NUCLEOTIDE SEQUENCE</scope>
    <source>
        <strain evidence="6">Tuck. ex Michener</strain>
    </source>
</reference>
<evidence type="ECO:0000313" key="6">
    <source>
        <dbReference type="EMBL" id="KAF2235743.1"/>
    </source>
</evidence>
<dbReference type="PRINTS" id="PR00081">
    <property type="entry name" value="GDHRDH"/>
</dbReference>
<comment type="catalytic activity">
    <reaction evidence="5">
        <text>a (2E,4Z)-dienoyl-CoA + NADPH + H(+) = a 4,5-saturated-(3E)-enoyl-CoA + NADP(+)</text>
        <dbReference type="Rhea" id="RHEA:61892"/>
        <dbReference type="ChEBI" id="CHEBI:15378"/>
        <dbReference type="ChEBI" id="CHEBI:57783"/>
        <dbReference type="ChEBI" id="CHEBI:58349"/>
        <dbReference type="ChEBI" id="CHEBI:85099"/>
        <dbReference type="ChEBI" id="CHEBI:85493"/>
        <dbReference type="EC" id="1.3.1.124"/>
    </reaction>
</comment>
<organism evidence="6 7">
    <name type="scientific">Viridothelium virens</name>
    <name type="common">Speckled blister lichen</name>
    <name type="synonym">Trypethelium virens</name>
    <dbReference type="NCBI Taxonomy" id="1048519"/>
    <lineage>
        <taxon>Eukaryota</taxon>
        <taxon>Fungi</taxon>
        <taxon>Dikarya</taxon>
        <taxon>Ascomycota</taxon>
        <taxon>Pezizomycotina</taxon>
        <taxon>Dothideomycetes</taxon>
        <taxon>Dothideomycetes incertae sedis</taxon>
        <taxon>Trypetheliales</taxon>
        <taxon>Trypetheliaceae</taxon>
        <taxon>Viridothelium</taxon>
    </lineage>
</organism>
<dbReference type="CDD" id="cd05369">
    <property type="entry name" value="TER_DECR_SDR_a"/>
    <property type="match status" value="1"/>
</dbReference>
<evidence type="ECO:0000256" key="1">
    <source>
        <dbReference type="ARBA" id="ARBA00022857"/>
    </source>
</evidence>
<evidence type="ECO:0000256" key="2">
    <source>
        <dbReference type="ARBA" id="ARBA00023002"/>
    </source>
</evidence>
<keyword evidence="1" id="KW-0521">NADP</keyword>
<evidence type="ECO:0000256" key="4">
    <source>
        <dbReference type="ARBA" id="ARBA00048009"/>
    </source>
</evidence>
<dbReference type="InterPro" id="IPR045017">
    <property type="entry name" value="DECR2-like"/>
</dbReference>
<gene>
    <name evidence="6" type="ORF">EV356DRAFT_483143</name>
</gene>
<dbReference type="Gene3D" id="3.40.50.720">
    <property type="entry name" value="NAD(P)-binding Rossmann-like Domain"/>
    <property type="match status" value="1"/>
</dbReference>
<keyword evidence="2" id="KW-0560">Oxidoreductase</keyword>
<dbReference type="Proteomes" id="UP000800092">
    <property type="component" value="Unassembled WGS sequence"/>
</dbReference>
<dbReference type="GO" id="GO:0005777">
    <property type="term" value="C:peroxisome"/>
    <property type="evidence" value="ECO:0007669"/>
    <property type="project" value="TreeGrafter"/>
</dbReference>
<dbReference type="GO" id="GO:0008670">
    <property type="term" value="F:2,4-dienoyl-CoA reductase (NADPH) activity"/>
    <property type="evidence" value="ECO:0007669"/>
    <property type="project" value="InterPro"/>
</dbReference>
<proteinExistence type="predicted"/>
<dbReference type="AlphaFoldDB" id="A0A6A6HE29"/>
<evidence type="ECO:0000313" key="7">
    <source>
        <dbReference type="Proteomes" id="UP000800092"/>
    </source>
</evidence>
<dbReference type="EMBL" id="ML991789">
    <property type="protein sequence ID" value="KAF2235743.1"/>
    <property type="molecule type" value="Genomic_DNA"/>
</dbReference>
<dbReference type="PANTHER" id="PTHR43296">
    <property type="entry name" value="PEROXISOMAL 2,4-DIENOYL-COA REDUCTASE"/>
    <property type="match status" value="1"/>
</dbReference>
<dbReference type="PANTHER" id="PTHR43296:SF2">
    <property type="entry name" value="PEROXISOMAL 2,4-DIENOYL-COA REDUCTASE [(3E)-ENOYL-COA-PRODUCING]"/>
    <property type="match status" value="1"/>
</dbReference>
<accession>A0A6A6HE29</accession>
<dbReference type="InterPro" id="IPR002347">
    <property type="entry name" value="SDR_fam"/>
</dbReference>
<keyword evidence="7" id="KW-1185">Reference proteome</keyword>
<dbReference type="EC" id="1.3.1.124" evidence="3"/>
<dbReference type="GO" id="GO:0009062">
    <property type="term" value="P:fatty acid catabolic process"/>
    <property type="evidence" value="ECO:0007669"/>
    <property type="project" value="InterPro"/>
</dbReference>
<name>A0A6A6HE29_VIRVR</name>
<protein>
    <recommendedName>
        <fullName evidence="3">2,4-dienoyl-CoA reductase [(3E)-enoyl-CoA-producing]</fullName>
        <ecNumber evidence="3">1.3.1.124</ecNumber>
    </recommendedName>
</protein>
<evidence type="ECO:0000256" key="5">
    <source>
        <dbReference type="ARBA" id="ARBA00048340"/>
    </source>
</evidence>